<proteinExistence type="predicted"/>
<name>A0A839HB84_9GAMM</name>
<dbReference type="InterPro" id="IPR029063">
    <property type="entry name" value="SAM-dependent_MTases_sf"/>
</dbReference>
<organism evidence="1 2">
    <name type="scientific">Thiospirillum jenense</name>
    <dbReference type="NCBI Taxonomy" id="1653858"/>
    <lineage>
        <taxon>Bacteria</taxon>
        <taxon>Pseudomonadati</taxon>
        <taxon>Pseudomonadota</taxon>
        <taxon>Gammaproteobacteria</taxon>
        <taxon>Chromatiales</taxon>
        <taxon>Chromatiaceae</taxon>
        <taxon>Thiospirillum</taxon>
    </lineage>
</organism>
<dbReference type="RefSeq" id="WP_182583665.1">
    <property type="nucleotide sequence ID" value="NZ_JABVCQ010000012.1"/>
</dbReference>
<keyword evidence="2" id="KW-1185">Reference proteome</keyword>
<protein>
    <submittedName>
        <fullName evidence="1">Class I SAM-dependent methyltransferase</fullName>
    </submittedName>
</protein>
<dbReference type="EMBL" id="JABVCQ010000012">
    <property type="protein sequence ID" value="MBB1125991.1"/>
    <property type="molecule type" value="Genomic_DNA"/>
</dbReference>
<dbReference type="Gene3D" id="3.40.50.150">
    <property type="entry name" value="Vaccinia Virus protein VP39"/>
    <property type="match status" value="1"/>
</dbReference>
<dbReference type="SUPFAM" id="SSF53335">
    <property type="entry name" value="S-adenosyl-L-methionine-dependent methyltransferases"/>
    <property type="match status" value="1"/>
</dbReference>
<keyword evidence="1" id="KW-0808">Transferase</keyword>
<dbReference type="PANTHER" id="PTHR43861">
    <property type="entry name" value="TRANS-ACONITATE 2-METHYLTRANSFERASE-RELATED"/>
    <property type="match status" value="1"/>
</dbReference>
<reference evidence="1 2" key="1">
    <citation type="journal article" date="2020" name="Arch. Microbiol.">
        <title>The genome sequence of the giant phototrophic gammaproteobacterium Thiospirillum jenense gives insight into its physiological properties and phylogenetic relationships.</title>
        <authorList>
            <person name="Imhoff J.F."/>
            <person name="Meyer T.E."/>
            <person name="Kyndt J.A."/>
        </authorList>
    </citation>
    <scope>NUCLEOTIDE SEQUENCE [LARGE SCALE GENOMIC DNA]</scope>
    <source>
        <strain evidence="1 2">DSM 216</strain>
    </source>
</reference>
<keyword evidence="1" id="KW-0489">Methyltransferase</keyword>
<evidence type="ECO:0000313" key="1">
    <source>
        <dbReference type="EMBL" id="MBB1125991.1"/>
    </source>
</evidence>
<dbReference type="AlphaFoldDB" id="A0A839HB84"/>
<dbReference type="Proteomes" id="UP000548632">
    <property type="component" value="Unassembled WGS sequence"/>
</dbReference>
<evidence type="ECO:0000313" key="2">
    <source>
        <dbReference type="Proteomes" id="UP000548632"/>
    </source>
</evidence>
<dbReference type="PANTHER" id="PTHR43861:SF6">
    <property type="entry name" value="METHYLTRANSFERASE TYPE 11"/>
    <property type="match status" value="1"/>
</dbReference>
<dbReference type="GO" id="GO:0032259">
    <property type="term" value="P:methylation"/>
    <property type="evidence" value="ECO:0007669"/>
    <property type="project" value="UniProtKB-KW"/>
</dbReference>
<dbReference type="Pfam" id="PF13489">
    <property type="entry name" value="Methyltransf_23"/>
    <property type="match status" value="1"/>
</dbReference>
<comment type="caution">
    <text evidence="1">The sequence shown here is derived from an EMBL/GenBank/DDBJ whole genome shotgun (WGS) entry which is preliminary data.</text>
</comment>
<accession>A0A839HB84</accession>
<dbReference type="CDD" id="cd02440">
    <property type="entry name" value="AdoMet_MTases"/>
    <property type="match status" value="1"/>
</dbReference>
<dbReference type="GO" id="GO:0008168">
    <property type="term" value="F:methyltransferase activity"/>
    <property type="evidence" value="ECO:0007669"/>
    <property type="project" value="UniProtKB-KW"/>
</dbReference>
<gene>
    <name evidence="1" type="ORF">HUK38_07070</name>
</gene>
<sequence length="332" mass="37877">MLKESEIRPDELMRDQADRLAADIRRLLRHKHEFITVNCPACGFNKSHKVYEKYEVQFVACECCGTLYANPRPQPEHLDEYYACSENYAYWNKYIFPASEAIRREKIFKPRVEKVVEICKRLNVQTNTLLEVGAGFGIFCEEMQKIGIFNKIIGVEPTPDLAETCRNRGINIVEKPIEKIEFGNEVIDVIVTFEVIEHLFCPKDFLSKCHSLLAEGGILIITCPNAKGFDITTLGQESSAVDNEHINLFNVSSLTMLLKICGFDLIEKRTPGELDAELVRKQILSGKFDVSGYPFLKQILIEQWEEVGEAFQIFLSQNLLSSNMLLVARKIG</sequence>